<gene>
    <name evidence="1" type="ORF">EDD18DRAFT_1099423</name>
</gene>
<reference evidence="1" key="1">
    <citation type="submission" date="2023-06" db="EMBL/GenBank/DDBJ databases">
        <authorList>
            <consortium name="Lawrence Berkeley National Laboratory"/>
            <person name="Ahrendt S."/>
            <person name="Sahu N."/>
            <person name="Indic B."/>
            <person name="Wong-Bajracharya J."/>
            <person name="Merenyi Z."/>
            <person name="Ke H.-M."/>
            <person name="Monk M."/>
            <person name="Kocsube S."/>
            <person name="Drula E."/>
            <person name="Lipzen A."/>
            <person name="Balint B."/>
            <person name="Henrissat B."/>
            <person name="Andreopoulos B."/>
            <person name="Martin F.M."/>
            <person name="Harder C.B."/>
            <person name="Rigling D."/>
            <person name="Ford K.L."/>
            <person name="Foster G.D."/>
            <person name="Pangilinan J."/>
            <person name="Papanicolaou A."/>
            <person name="Barry K."/>
            <person name="LaButti K."/>
            <person name="Viragh M."/>
            <person name="Koriabine M."/>
            <person name="Yan M."/>
            <person name="Riley R."/>
            <person name="Champramary S."/>
            <person name="Plett K.L."/>
            <person name="Tsai I.J."/>
            <person name="Slot J."/>
            <person name="Sipos G."/>
            <person name="Plett J."/>
            <person name="Nagy L.G."/>
            <person name="Grigoriev I.V."/>
        </authorList>
    </citation>
    <scope>NUCLEOTIDE SEQUENCE</scope>
    <source>
        <strain evidence="1">HWK02</strain>
    </source>
</reference>
<dbReference type="Proteomes" id="UP001175228">
    <property type="component" value="Unassembled WGS sequence"/>
</dbReference>
<evidence type="ECO:0000313" key="1">
    <source>
        <dbReference type="EMBL" id="KAK0504202.1"/>
    </source>
</evidence>
<dbReference type="AlphaFoldDB" id="A0AA39QJQ5"/>
<organism evidence="1 2">
    <name type="scientific">Armillaria luteobubalina</name>
    <dbReference type="NCBI Taxonomy" id="153913"/>
    <lineage>
        <taxon>Eukaryota</taxon>
        <taxon>Fungi</taxon>
        <taxon>Dikarya</taxon>
        <taxon>Basidiomycota</taxon>
        <taxon>Agaricomycotina</taxon>
        <taxon>Agaricomycetes</taxon>
        <taxon>Agaricomycetidae</taxon>
        <taxon>Agaricales</taxon>
        <taxon>Marasmiineae</taxon>
        <taxon>Physalacriaceae</taxon>
        <taxon>Armillaria</taxon>
    </lineage>
</organism>
<comment type="caution">
    <text evidence="1">The sequence shown here is derived from an EMBL/GenBank/DDBJ whole genome shotgun (WGS) entry which is preliminary data.</text>
</comment>
<proteinExistence type="predicted"/>
<accession>A0AA39QJQ5</accession>
<sequence>MTLMNGDKKKLDWTHQDWITTFFAENLEPKLIRSGIKPKAFQRKKKAPHCMGCWAACGHQEAWCTVGLRGVGVRMMGGHRAMVGLEGEMNNTVVFPHSKSGRYTSMECVGILGGVGEVNIGWGGGCQWRAWQLEYMGIVGHGIGRVVEGSTGLKGWPSGHGGVGTPNRFHSHVPPLKEWEMHGGGVIGCPGEGGRGQ</sequence>
<dbReference type="EMBL" id="JAUEPU010000003">
    <property type="protein sequence ID" value="KAK0504202.1"/>
    <property type="molecule type" value="Genomic_DNA"/>
</dbReference>
<evidence type="ECO:0000313" key="2">
    <source>
        <dbReference type="Proteomes" id="UP001175228"/>
    </source>
</evidence>
<protein>
    <submittedName>
        <fullName evidence="1">Uncharacterized protein</fullName>
    </submittedName>
</protein>
<name>A0AA39QJQ5_9AGAR</name>
<keyword evidence="2" id="KW-1185">Reference proteome</keyword>